<dbReference type="EMBL" id="CP114040">
    <property type="protein sequence ID" value="WAS93372.1"/>
    <property type="molecule type" value="Genomic_DNA"/>
</dbReference>
<feature type="signal peptide" evidence="2">
    <location>
        <begin position="1"/>
        <end position="23"/>
    </location>
</feature>
<evidence type="ECO:0000313" key="4">
    <source>
        <dbReference type="Proteomes" id="UP001164459"/>
    </source>
</evidence>
<dbReference type="InterPro" id="IPR011990">
    <property type="entry name" value="TPR-like_helical_dom_sf"/>
</dbReference>
<evidence type="ECO:0000256" key="1">
    <source>
        <dbReference type="SAM" id="MobiDB-lite"/>
    </source>
</evidence>
<dbReference type="Gene3D" id="1.25.40.10">
    <property type="entry name" value="Tetratricopeptide repeat domain"/>
    <property type="match status" value="1"/>
</dbReference>
<organism evidence="3 4">
    <name type="scientific">Nannocystis punicea</name>
    <dbReference type="NCBI Taxonomy" id="2995304"/>
    <lineage>
        <taxon>Bacteria</taxon>
        <taxon>Pseudomonadati</taxon>
        <taxon>Myxococcota</taxon>
        <taxon>Polyangia</taxon>
        <taxon>Nannocystales</taxon>
        <taxon>Nannocystaceae</taxon>
        <taxon>Nannocystis</taxon>
    </lineage>
</organism>
<sequence length="531" mass="58896">MTRRSGPWSRCIGVALGALVAMAPGQPMTQEDAQILADGVAVAQAGDPARAPACAEQLEQLARRLGDRHERAAEALEYAARCHEAAGQYDAMVATRERLVETFPSLPAARVALLALVRHLRATLSFERAAAAMERFAERYPAEAEAAEFLQEAGLLRAQLGQDKQALALFEKVEKYYAAKDPQRGALIHWARVDLLPKTLPDDQALQKHALEYLLRHGNKGGPARRIVAEVTYAAIEWRRACKQKGGLMDLCVTSKPAAIDAPKRGKAPTVTCAGPAAQAVTVHPRDRQLAESALRRLRQAIELGKVLPPVEDPWLQRKVDEALDTAELIVADRELEAALAVRPPTGLNFRVEEYLRFSSDERDRKKYAEQKRKSDDSRRRFLDYWGKARDRSNDLNRLYEKIAVRKRSPRAVFAAAARLAIVAQTEVDTLLAAEVPDGLGSDEAIKAYCGTLRDYTTPVEVAATQALEYCWQRAAMVAYTDSSVEFCGAELQRRLPRAYPPQRELFGWTEPPPIEPRSAPVQVEPPLDMQ</sequence>
<feature type="region of interest" description="Disordered" evidence="1">
    <location>
        <begin position="507"/>
        <end position="531"/>
    </location>
</feature>
<keyword evidence="4" id="KW-1185">Reference proteome</keyword>
<name>A0ABY7H2A4_9BACT</name>
<keyword evidence="2" id="KW-0732">Signal</keyword>
<reference evidence="3" key="1">
    <citation type="submission" date="2022-11" db="EMBL/GenBank/DDBJ databases">
        <title>Minimal conservation of predation-associated metabolite biosynthetic gene clusters underscores biosynthetic potential of Myxococcota including descriptions for ten novel species: Archangium lansinium sp. nov., Myxococcus landrumus sp. nov., Nannocystis bai.</title>
        <authorList>
            <person name="Ahearne A."/>
            <person name="Stevens C."/>
            <person name="Dowd S."/>
        </authorList>
    </citation>
    <scope>NUCLEOTIDE SEQUENCE</scope>
    <source>
        <strain evidence="3">Fl3</strain>
    </source>
</reference>
<evidence type="ECO:0000313" key="3">
    <source>
        <dbReference type="EMBL" id="WAS93372.1"/>
    </source>
</evidence>
<protein>
    <recommendedName>
        <fullName evidence="5">Tetratricopeptide repeat protein</fullName>
    </recommendedName>
</protein>
<accession>A0ABY7H2A4</accession>
<dbReference type="RefSeq" id="WP_269035704.1">
    <property type="nucleotide sequence ID" value="NZ_CP114040.1"/>
</dbReference>
<dbReference type="SUPFAM" id="SSF48452">
    <property type="entry name" value="TPR-like"/>
    <property type="match status" value="1"/>
</dbReference>
<evidence type="ECO:0008006" key="5">
    <source>
        <dbReference type="Google" id="ProtNLM"/>
    </source>
</evidence>
<feature type="chain" id="PRO_5046329972" description="Tetratricopeptide repeat protein" evidence="2">
    <location>
        <begin position="24"/>
        <end position="531"/>
    </location>
</feature>
<proteinExistence type="predicted"/>
<dbReference type="Proteomes" id="UP001164459">
    <property type="component" value="Chromosome"/>
</dbReference>
<evidence type="ECO:0000256" key="2">
    <source>
        <dbReference type="SAM" id="SignalP"/>
    </source>
</evidence>
<gene>
    <name evidence="3" type="ORF">O0S08_45080</name>
</gene>